<comment type="caution">
    <text evidence="1">The sequence shown here is derived from an EMBL/GenBank/DDBJ whole genome shotgun (WGS) entry which is preliminary data.</text>
</comment>
<dbReference type="EMBL" id="CAKMAB010000006">
    <property type="protein sequence ID" value="CAH1055397.1"/>
    <property type="molecule type" value="Genomic_DNA"/>
</dbReference>
<reference evidence="1" key="1">
    <citation type="submission" date="2021-12" db="EMBL/GenBank/DDBJ databases">
        <authorList>
            <person name="Criscuolo A."/>
        </authorList>
    </citation>
    <scope>NUCLEOTIDE SEQUENCE</scope>
    <source>
        <strain evidence="1">CIP111894</strain>
    </source>
</reference>
<protein>
    <submittedName>
        <fullName evidence="1">Uncharacterized protein</fullName>
    </submittedName>
</protein>
<organism evidence="1 2">
    <name type="scientific">Paenibacillus pseudetheri</name>
    <dbReference type="NCBI Taxonomy" id="2897682"/>
    <lineage>
        <taxon>Bacteria</taxon>
        <taxon>Bacillati</taxon>
        <taxon>Bacillota</taxon>
        <taxon>Bacilli</taxon>
        <taxon>Bacillales</taxon>
        <taxon>Paenibacillaceae</taxon>
        <taxon>Paenibacillus</taxon>
    </lineage>
</organism>
<accession>A0ABN8FEE0</accession>
<dbReference type="Proteomes" id="UP000838749">
    <property type="component" value="Unassembled WGS sequence"/>
</dbReference>
<gene>
    <name evidence="1" type="ORF">PAECIP111894_01549</name>
</gene>
<dbReference type="CDD" id="cd18773">
    <property type="entry name" value="PDC1_HK_sensor"/>
    <property type="match status" value="1"/>
</dbReference>
<dbReference type="Gene3D" id="3.30.450.20">
    <property type="entry name" value="PAS domain"/>
    <property type="match status" value="1"/>
</dbReference>
<name>A0ABN8FEE0_9BACL</name>
<sequence>MNETIANVDLTLERVTRQRSQIGQLNEVSASLLAESQSLQQSVTSIAGREEIEMSQYAARLQEMQSLLENISVKEELFSPDTEVHQGVLTSYIKKIPDVQAIWSNRTDGTFIYSEPAAGLLNAKRRDWWNGAINEGEYVSRPYVSAITFLCYIIQSD</sequence>
<evidence type="ECO:0000313" key="2">
    <source>
        <dbReference type="Proteomes" id="UP000838749"/>
    </source>
</evidence>
<evidence type="ECO:0000313" key="1">
    <source>
        <dbReference type="EMBL" id="CAH1055397.1"/>
    </source>
</evidence>
<keyword evidence="2" id="KW-1185">Reference proteome</keyword>
<proteinExistence type="predicted"/>